<protein>
    <submittedName>
        <fullName evidence="2">Uncharacterized protein</fullName>
    </submittedName>
</protein>
<organism evidence="2 3">
    <name type="scientific">Candidatus Tanganyikabacteria bacterium</name>
    <dbReference type="NCBI Taxonomy" id="2961651"/>
    <lineage>
        <taxon>Bacteria</taxon>
        <taxon>Bacillati</taxon>
        <taxon>Candidatus Sericytochromatia</taxon>
        <taxon>Candidatus Tanganyikabacteria</taxon>
    </lineage>
</organism>
<name>A0A937X3V2_9BACT</name>
<reference evidence="2 3" key="1">
    <citation type="submission" date="2019-03" db="EMBL/GenBank/DDBJ databases">
        <title>Lake Tanganyika Metagenome-Assembled Genomes (MAGs).</title>
        <authorList>
            <person name="Tran P."/>
        </authorList>
    </citation>
    <scope>NUCLEOTIDE SEQUENCE [LARGE SCALE GENOMIC DNA]</scope>
    <source>
        <strain evidence="2">K_DeepCast_65m_m2_236</strain>
    </source>
</reference>
<evidence type="ECO:0000256" key="1">
    <source>
        <dbReference type="SAM" id="MobiDB-lite"/>
    </source>
</evidence>
<dbReference type="AlphaFoldDB" id="A0A937X3V2"/>
<proteinExistence type="predicted"/>
<dbReference type="EMBL" id="VGJX01000332">
    <property type="protein sequence ID" value="MBM3274798.1"/>
    <property type="molecule type" value="Genomic_DNA"/>
</dbReference>
<feature type="region of interest" description="Disordered" evidence="1">
    <location>
        <begin position="1"/>
        <end position="47"/>
    </location>
</feature>
<evidence type="ECO:0000313" key="2">
    <source>
        <dbReference type="EMBL" id="MBM3274798.1"/>
    </source>
</evidence>
<accession>A0A937X3V2</accession>
<sequence length="101" mass="10689">MPRRDGSPDVGPQTPQTPPDATASGSPGRDSYMADPTRGKIDTGKAGQSMFGRVGGKLADSYLFTDYGYRPPNLMLSSYAGVGMNVHLKPIKNDDALVKGD</sequence>
<gene>
    <name evidence="2" type="ORF">FJZ00_06575</name>
</gene>
<dbReference type="Proteomes" id="UP000703893">
    <property type="component" value="Unassembled WGS sequence"/>
</dbReference>
<feature type="non-terminal residue" evidence="2">
    <location>
        <position position="101"/>
    </location>
</feature>
<comment type="caution">
    <text evidence="2">The sequence shown here is derived from an EMBL/GenBank/DDBJ whole genome shotgun (WGS) entry which is preliminary data.</text>
</comment>
<evidence type="ECO:0000313" key="3">
    <source>
        <dbReference type="Proteomes" id="UP000703893"/>
    </source>
</evidence>